<comment type="caution">
    <text evidence="3">The sequence shown here is derived from an EMBL/GenBank/DDBJ whole genome shotgun (WGS) entry which is preliminary data.</text>
</comment>
<dbReference type="Pfam" id="PF13847">
    <property type="entry name" value="Methyltransf_31"/>
    <property type="match status" value="1"/>
</dbReference>
<dbReference type="GO" id="GO:0008168">
    <property type="term" value="F:methyltransferase activity"/>
    <property type="evidence" value="ECO:0007669"/>
    <property type="project" value="UniProtKB-KW"/>
</dbReference>
<evidence type="ECO:0000259" key="2">
    <source>
        <dbReference type="Pfam" id="PF21926"/>
    </source>
</evidence>
<gene>
    <name evidence="3" type="ORF">DFP80_105263</name>
</gene>
<dbReference type="PANTHER" id="PTHR43861">
    <property type="entry name" value="TRANS-ACONITATE 2-METHYLTRANSFERASE-RELATED"/>
    <property type="match status" value="1"/>
</dbReference>
<sequence length="423" mass="48416">MTQVTNMLQAQENTIKSVEEKILSQLPSGIHLAQTQEEIQAIINLRKNFYQDDRDEVKAFHDDGLDTSGYVFYSMDSNGSITATVRLLLDSQRGFPEEEFLPESVHQMRKTGKVFAELGRLLILEHQSTQLPLLYKVVYDVAHILNVDAILIVMKKNNYSSHQKIMEVKILSEEMGLSWDKEKATLCLVEWDIKAPQDKFYKLANRSIDHKFRKKMWDQYSTYHLGVCTSVQHEVYSDIASKVKGHILDLGCGTGRIMGFIQENPHSLSYTGIDVSKGMIELATELKDRLAYKQANLIISNIEKIEGKYDTIVSTLSYYCWHNKELCLNHIKGMLSENGIFFLVTPNNEFDKEKLTRLVIRDSFGHPYLDKFLSFNFDIAEKAKYPTLDELIKQVRKAGFSIISAHSNFFLGGVSCLELKTSL</sequence>
<dbReference type="OrthoDB" id="6681190at2"/>
<dbReference type="InterPro" id="IPR016181">
    <property type="entry name" value="Acyl_CoA_acyltransferase"/>
</dbReference>
<dbReference type="InterPro" id="IPR054597">
    <property type="entry name" value="FeeM_cat"/>
</dbReference>
<accession>A0A366JAG2</accession>
<dbReference type="Gene3D" id="3.40.50.150">
    <property type="entry name" value="Vaccinia Virus protein VP39"/>
    <property type="match status" value="1"/>
</dbReference>
<keyword evidence="4" id="KW-1185">Reference proteome</keyword>
<protein>
    <submittedName>
        <fullName evidence="3">Ubiquinone/menaquinone biosynthesis C-methylase UbiE</fullName>
    </submittedName>
</protein>
<dbReference type="RefSeq" id="WP_113916290.1">
    <property type="nucleotide sequence ID" value="NZ_QNSE01000005.1"/>
</dbReference>
<reference evidence="3 4" key="1">
    <citation type="submission" date="2018-06" db="EMBL/GenBank/DDBJ databases">
        <title>Genomic Encyclopedia of Type Strains, Phase III (KMG-III): the genomes of soil and plant-associated and newly described type strains.</title>
        <authorList>
            <person name="Whitman W."/>
        </authorList>
    </citation>
    <scope>NUCLEOTIDE SEQUENCE [LARGE SCALE GENOMIC DNA]</scope>
    <source>
        <strain evidence="3 4">CECT 7377</strain>
    </source>
</reference>
<dbReference type="Pfam" id="PF21926">
    <property type="entry name" value="FeeM"/>
    <property type="match status" value="1"/>
</dbReference>
<evidence type="ECO:0000313" key="4">
    <source>
        <dbReference type="Proteomes" id="UP000252792"/>
    </source>
</evidence>
<dbReference type="EMBL" id="QNSE01000005">
    <property type="protein sequence ID" value="RBP83943.1"/>
    <property type="molecule type" value="Genomic_DNA"/>
</dbReference>
<name>A0A366JAG2_9GAMM</name>
<dbReference type="CDD" id="cd02440">
    <property type="entry name" value="AdoMet_MTases"/>
    <property type="match status" value="1"/>
</dbReference>
<dbReference type="SUPFAM" id="SSF53335">
    <property type="entry name" value="S-adenosyl-L-methionine-dependent methyltransferases"/>
    <property type="match status" value="1"/>
</dbReference>
<feature type="domain" description="N-acyl amino acid synthase FeeM catalytic core" evidence="2">
    <location>
        <begin position="70"/>
        <end position="174"/>
    </location>
</feature>
<dbReference type="InterPro" id="IPR029063">
    <property type="entry name" value="SAM-dependent_MTases_sf"/>
</dbReference>
<keyword evidence="3" id="KW-0808">Transferase</keyword>
<dbReference type="AlphaFoldDB" id="A0A366JAG2"/>
<evidence type="ECO:0000259" key="1">
    <source>
        <dbReference type="Pfam" id="PF13847"/>
    </source>
</evidence>
<keyword evidence="3" id="KW-0830">Ubiquinone</keyword>
<proteinExistence type="predicted"/>
<organism evidence="3 4">
    <name type="scientific">Marinomonas rhizomae</name>
    <dbReference type="NCBI Taxonomy" id="491948"/>
    <lineage>
        <taxon>Bacteria</taxon>
        <taxon>Pseudomonadati</taxon>
        <taxon>Pseudomonadota</taxon>
        <taxon>Gammaproteobacteria</taxon>
        <taxon>Oceanospirillales</taxon>
        <taxon>Oceanospirillaceae</taxon>
        <taxon>Marinomonas</taxon>
    </lineage>
</organism>
<evidence type="ECO:0000313" key="3">
    <source>
        <dbReference type="EMBL" id="RBP83943.1"/>
    </source>
</evidence>
<feature type="domain" description="Methyltransferase" evidence="1">
    <location>
        <begin position="244"/>
        <end position="350"/>
    </location>
</feature>
<dbReference type="SUPFAM" id="SSF55729">
    <property type="entry name" value="Acyl-CoA N-acyltransferases (Nat)"/>
    <property type="match status" value="1"/>
</dbReference>
<dbReference type="InterPro" id="IPR025714">
    <property type="entry name" value="Methyltranfer_dom"/>
</dbReference>
<dbReference type="Gene3D" id="3.40.630.30">
    <property type="match status" value="1"/>
</dbReference>
<dbReference type="Proteomes" id="UP000252792">
    <property type="component" value="Unassembled WGS sequence"/>
</dbReference>
<dbReference type="GO" id="GO:0032259">
    <property type="term" value="P:methylation"/>
    <property type="evidence" value="ECO:0007669"/>
    <property type="project" value="UniProtKB-KW"/>
</dbReference>
<keyword evidence="3" id="KW-0489">Methyltransferase</keyword>